<evidence type="ECO:0000313" key="2">
    <source>
        <dbReference type="Proteomes" id="UP001163321"/>
    </source>
</evidence>
<name>A0ACC0VN11_9STRA</name>
<evidence type="ECO:0000313" key="1">
    <source>
        <dbReference type="EMBL" id="KAI9907309.1"/>
    </source>
</evidence>
<gene>
    <name evidence="1" type="ORF">PsorP6_016324</name>
</gene>
<accession>A0ACC0VN11</accession>
<reference evidence="1 2" key="1">
    <citation type="journal article" date="2022" name="bioRxiv">
        <title>The genome of the oomycete Peronosclerospora sorghi, a cosmopolitan pathogen of maize and sorghum, is inflated with dispersed pseudogenes.</title>
        <authorList>
            <person name="Fletcher K."/>
            <person name="Martin F."/>
            <person name="Isakeit T."/>
            <person name="Cavanaugh K."/>
            <person name="Magill C."/>
            <person name="Michelmore R."/>
        </authorList>
    </citation>
    <scope>NUCLEOTIDE SEQUENCE [LARGE SCALE GENOMIC DNA]</scope>
    <source>
        <strain evidence="1">P6</strain>
    </source>
</reference>
<dbReference type="Proteomes" id="UP001163321">
    <property type="component" value="Chromosome 8"/>
</dbReference>
<dbReference type="EMBL" id="CM047587">
    <property type="protein sequence ID" value="KAI9907309.1"/>
    <property type="molecule type" value="Genomic_DNA"/>
</dbReference>
<comment type="caution">
    <text evidence="1">The sequence shown here is derived from an EMBL/GenBank/DDBJ whole genome shotgun (WGS) entry which is preliminary data.</text>
</comment>
<organism evidence="1 2">
    <name type="scientific">Peronosclerospora sorghi</name>
    <dbReference type="NCBI Taxonomy" id="230839"/>
    <lineage>
        <taxon>Eukaryota</taxon>
        <taxon>Sar</taxon>
        <taxon>Stramenopiles</taxon>
        <taxon>Oomycota</taxon>
        <taxon>Peronosporomycetes</taxon>
        <taxon>Peronosporales</taxon>
        <taxon>Peronosporaceae</taxon>
        <taxon>Peronosclerospora</taxon>
    </lineage>
</organism>
<proteinExistence type="predicted"/>
<keyword evidence="2" id="KW-1185">Reference proteome</keyword>
<protein>
    <submittedName>
        <fullName evidence="1">Uncharacterized protein</fullName>
    </submittedName>
</protein>
<sequence length="171" mass="19314">MFARTTSRRASADTVTAASFYTIVETIKVGGRLRKSSLRKKKKSEASPGRASVSMALDPNEESDEEKKLFQKKMSDLPAQYAVGPFLMRGDHYKARLWCPHAYTSARVPIYVVTISVKHQFKKSSRCYNCKKQTNGIFNAATKLRKQCAENTNAVFDTSTKDNHNLRQNLN</sequence>